<dbReference type="Pfam" id="PF08856">
    <property type="entry name" value="DUF1826"/>
    <property type="match status" value="1"/>
</dbReference>
<dbReference type="EMBL" id="CP011494">
    <property type="protein sequence ID" value="AKO51986.1"/>
    <property type="molecule type" value="Genomic_DNA"/>
</dbReference>
<dbReference type="AlphaFoldDB" id="A0A0H4HZ54"/>
<dbReference type="RefSeq" id="WP_048384687.1">
    <property type="nucleotide sequence ID" value="NZ_CP011494.1"/>
</dbReference>
<accession>A0A0H4HZ54</accession>
<keyword evidence="2" id="KW-1185">Reference proteome</keyword>
<dbReference type="Proteomes" id="UP000036406">
    <property type="component" value="Chromosome"/>
</dbReference>
<proteinExistence type="predicted"/>
<dbReference type="STRING" id="330734.ABA45_05735"/>
<gene>
    <name evidence="1" type="ORF">ABA45_05735</name>
</gene>
<evidence type="ECO:0008006" key="3">
    <source>
        <dbReference type="Google" id="ProtNLM"/>
    </source>
</evidence>
<evidence type="ECO:0000313" key="2">
    <source>
        <dbReference type="Proteomes" id="UP000036406"/>
    </source>
</evidence>
<evidence type="ECO:0000313" key="1">
    <source>
        <dbReference type="EMBL" id="AKO51986.1"/>
    </source>
</evidence>
<dbReference type="InterPro" id="IPR014955">
    <property type="entry name" value="DUF1826"/>
</dbReference>
<organism evidence="1 2">
    <name type="scientific">Marinobacter psychrophilus</name>
    <dbReference type="NCBI Taxonomy" id="330734"/>
    <lineage>
        <taxon>Bacteria</taxon>
        <taxon>Pseudomonadati</taxon>
        <taxon>Pseudomonadota</taxon>
        <taxon>Gammaproteobacteria</taxon>
        <taxon>Pseudomonadales</taxon>
        <taxon>Marinobacteraceae</taxon>
        <taxon>Marinobacter</taxon>
    </lineage>
</organism>
<protein>
    <recommendedName>
        <fullName evidence="3">Succinylglutamate desuccinylase</fullName>
    </recommendedName>
</protein>
<name>A0A0H4HZ54_9GAMM</name>
<sequence>MTVKASPNLSRTRQAVFGDLPDVLAEIYRDDVNMAVWRRPVGAKLIAEVQALSQKKGISSHRTIISVANTPNVEEALPHLAAYPHLQKDIGFLVDMFGCLFELNMVGLRIATPTRAMCPRFHVDRIPCRLITTYLGTGTDWLPHQSVNRSKLGAGNGGLSDEESGLYPSGNHIETLLPGDVALLKGELWEGNEGAGMVHRSPSMNLDEHRLLISFDFLSPANP</sequence>
<reference evidence="1 2" key="1">
    <citation type="submission" date="2015-05" db="EMBL/GenBank/DDBJ databases">
        <title>Complete genome of Marinobacter psychrophilus strain 20041T isolated from sea-ice of the Canadian Basin.</title>
        <authorList>
            <person name="Song L."/>
            <person name="Ren L."/>
            <person name="Yu Y."/>
            <person name="Wang X."/>
        </authorList>
    </citation>
    <scope>NUCLEOTIDE SEQUENCE [LARGE SCALE GENOMIC DNA]</scope>
    <source>
        <strain evidence="1 2">20041</strain>
    </source>
</reference>
<dbReference type="PATRIC" id="fig|330734.3.peg.1217"/>
<dbReference type="KEGG" id="mpq:ABA45_05735"/>